<evidence type="ECO:0000313" key="1">
    <source>
        <dbReference type="EMBL" id="KAF4133822.1"/>
    </source>
</evidence>
<sequence>MDANHSANLEAWNFCSRSQFDTEAKRGHWAVVRGNPLWRAIARQSWPLLGLEDPAAFLGRVAPERGLGRHLRDAR</sequence>
<comment type="caution">
    <text evidence="1">The sequence shown here is derived from an EMBL/GenBank/DDBJ whole genome shotgun (WGS) entry which is preliminary data.</text>
</comment>
<dbReference type="EMBL" id="JAACNO010002359">
    <property type="protein sequence ID" value="KAF4133822.1"/>
    <property type="molecule type" value="Genomic_DNA"/>
</dbReference>
<dbReference type="Proteomes" id="UP000704712">
    <property type="component" value="Unassembled WGS sequence"/>
</dbReference>
<evidence type="ECO:0000313" key="2">
    <source>
        <dbReference type="Proteomes" id="UP000704712"/>
    </source>
</evidence>
<name>A0A8S9U290_PHYIN</name>
<gene>
    <name evidence="1" type="ORF">GN958_ATG17159</name>
</gene>
<reference evidence="1" key="1">
    <citation type="submission" date="2020-03" db="EMBL/GenBank/DDBJ databases">
        <title>Hybrid Assembly of Korean Phytophthora infestans isolates.</title>
        <authorList>
            <person name="Prokchorchik M."/>
            <person name="Lee Y."/>
            <person name="Seo J."/>
            <person name="Cho J.-H."/>
            <person name="Park Y.-E."/>
            <person name="Jang D.-C."/>
            <person name="Im J.-S."/>
            <person name="Choi J.-G."/>
            <person name="Park H.-J."/>
            <person name="Lee G.-B."/>
            <person name="Lee Y.-G."/>
            <person name="Hong S.-Y."/>
            <person name="Cho K."/>
            <person name="Sohn K.H."/>
        </authorList>
    </citation>
    <scope>NUCLEOTIDE SEQUENCE</scope>
    <source>
        <strain evidence="1">KR_2_A2</strain>
    </source>
</reference>
<organism evidence="1 2">
    <name type="scientific">Phytophthora infestans</name>
    <name type="common">Potato late blight agent</name>
    <name type="synonym">Botrytis infestans</name>
    <dbReference type="NCBI Taxonomy" id="4787"/>
    <lineage>
        <taxon>Eukaryota</taxon>
        <taxon>Sar</taxon>
        <taxon>Stramenopiles</taxon>
        <taxon>Oomycota</taxon>
        <taxon>Peronosporomycetes</taxon>
        <taxon>Peronosporales</taxon>
        <taxon>Peronosporaceae</taxon>
        <taxon>Phytophthora</taxon>
    </lineage>
</organism>
<proteinExistence type="predicted"/>
<protein>
    <submittedName>
        <fullName evidence="1">Uncharacterized protein</fullName>
    </submittedName>
</protein>
<accession>A0A8S9U290</accession>
<dbReference type="AlphaFoldDB" id="A0A8S9U290"/>